<reference evidence="7" key="1">
    <citation type="journal article" date="2023" name="bioRxiv">
        <title>Scaffold-level genome assemblies of two parasitoid biocontrol wasps reveal the parthenogenesis mechanism and an associated novel virus.</title>
        <authorList>
            <person name="Inwood S."/>
            <person name="Skelly J."/>
            <person name="Guhlin J."/>
            <person name="Harrop T."/>
            <person name="Goldson S."/>
            <person name="Dearden P."/>
        </authorList>
    </citation>
    <scope>NUCLEOTIDE SEQUENCE</scope>
    <source>
        <strain evidence="7">Lincoln</strain>
        <tissue evidence="7">Whole body</tissue>
    </source>
</reference>
<dbReference type="PANTHER" id="PTHR12945:SF0">
    <property type="entry name" value="TRNA (ADENINE(58)-N(1))-METHYLTRANSFERASE NON-CATALYTIC SUBUNIT TRM6"/>
    <property type="match status" value="1"/>
</dbReference>
<evidence type="ECO:0000256" key="4">
    <source>
        <dbReference type="ARBA" id="ARBA00022694"/>
    </source>
</evidence>
<keyword evidence="5" id="KW-0539">Nucleus</keyword>
<reference evidence="7" key="2">
    <citation type="submission" date="2023-03" db="EMBL/GenBank/DDBJ databases">
        <authorList>
            <person name="Inwood S.N."/>
            <person name="Skelly J.G."/>
            <person name="Guhlin J."/>
            <person name="Harrop T.W.R."/>
            <person name="Goldson S.G."/>
            <person name="Dearden P.K."/>
        </authorList>
    </citation>
    <scope>NUCLEOTIDE SEQUENCE</scope>
    <source>
        <strain evidence="7">Lincoln</strain>
        <tissue evidence="7">Whole body</tissue>
    </source>
</reference>
<evidence type="ECO:0000256" key="3">
    <source>
        <dbReference type="ARBA" id="ARBA00021704"/>
    </source>
</evidence>
<sequence>MEEEIEREIVRPGSYIVVQKQNFRKLCKVSEKGTFTLGKEQIEMEQLIGKCYWSTFKMIPSKNGKKNITLILAEKAETSEELRKGVTSGIDNRSITDDGTSQKLSKEEIEDLREAGKSSNEIVGCLIENSTSFASKTEYSQEKYIKKKENKYFRYLTILKPSIAILQAIYFRQDHSKINCLRMDTLSQILSFCDVKADGQYILYDGGSCGLAAAALMSRIGSKTKGNLIHLHPGNQAQMTLVHAMNFPDEQLKRMHTVNLYTFLRLYHQGEEVIIDELAKKYALSRKLANDVKRKNSNEDENILNIKRPKFEDSNMKADELIVHENNKVDDTTSLVGSFKMPRWFDETREAVNRIKESVAQGLAIIGREHPLNIINELLSFLGASRPFVIYHCHREPLQETYVALKQRKDIINLKLFSNFCRGYQVLHNRTHPDIMTNDLGGYLLTGYLVI</sequence>
<keyword evidence="4" id="KW-0819">tRNA processing</keyword>
<accession>A0AA39FDT6</accession>
<dbReference type="Pfam" id="PF04189">
    <property type="entry name" value="Gcd10p"/>
    <property type="match status" value="1"/>
</dbReference>
<evidence type="ECO:0000256" key="5">
    <source>
        <dbReference type="ARBA" id="ARBA00023242"/>
    </source>
</evidence>
<name>A0AA39FDT6_MICHY</name>
<dbReference type="EMBL" id="JAQQBR010001832">
    <property type="protein sequence ID" value="KAK0167539.1"/>
    <property type="molecule type" value="Genomic_DNA"/>
</dbReference>
<evidence type="ECO:0000256" key="6">
    <source>
        <dbReference type="ARBA" id="ARBA00032319"/>
    </source>
</evidence>
<gene>
    <name evidence="7" type="ORF">PV327_004925</name>
</gene>
<dbReference type="InterPro" id="IPR017423">
    <property type="entry name" value="TRM6"/>
</dbReference>
<dbReference type="GO" id="GO:0030488">
    <property type="term" value="P:tRNA methylation"/>
    <property type="evidence" value="ECO:0007669"/>
    <property type="project" value="InterPro"/>
</dbReference>
<dbReference type="GO" id="GO:0031515">
    <property type="term" value="C:tRNA (m1A) methyltransferase complex"/>
    <property type="evidence" value="ECO:0007669"/>
    <property type="project" value="InterPro"/>
</dbReference>
<dbReference type="AlphaFoldDB" id="A0AA39FDT6"/>
<proteinExistence type="inferred from homology"/>
<dbReference type="GO" id="GO:0005634">
    <property type="term" value="C:nucleus"/>
    <property type="evidence" value="ECO:0007669"/>
    <property type="project" value="UniProtKB-SubCell"/>
</dbReference>
<evidence type="ECO:0000313" key="7">
    <source>
        <dbReference type="EMBL" id="KAK0167539.1"/>
    </source>
</evidence>
<protein>
    <recommendedName>
        <fullName evidence="3">tRNA (adenine(58)-N(1))-methyltransferase non-catalytic subunit TRM6</fullName>
    </recommendedName>
    <alternativeName>
        <fullName evidence="6">tRNA(m1A58)-methyltransferase subunit TRM6</fullName>
    </alternativeName>
</protein>
<evidence type="ECO:0000256" key="2">
    <source>
        <dbReference type="ARBA" id="ARBA00008320"/>
    </source>
</evidence>
<dbReference type="PANTHER" id="PTHR12945">
    <property type="entry name" value="TRANSLATION INITIATION FACTOR EIF3-RELATED"/>
    <property type="match status" value="1"/>
</dbReference>
<comment type="subcellular location">
    <subcellularLocation>
        <location evidence="1">Nucleus</location>
    </subcellularLocation>
</comment>
<evidence type="ECO:0000313" key="8">
    <source>
        <dbReference type="Proteomes" id="UP001168972"/>
    </source>
</evidence>
<dbReference type="Proteomes" id="UP001168972">
    <property type="component" value="Unassembled WGS sequence"/>
</dbReference>
<organism evidence="7 8">
    <name type="scientific">Microctonus hyperodae</name>
    <name type="common">Parasitoid wasp</name>
    <dbReference type="NCBI Taxonomy" id="165561"/>
    <lineage>
        <taxon>Eukaryota</taxon>
        <taxon>Metazoa</taxon>
        <taxon>Ecdysozoa</taxon>
        <taxon>Arthropoda</taxon>
        <taxon>Hexapoda</taxon>
        <taxon>Insecta</taxon>
        <taxon>Pterygota</taxon>
        <taxon>Neoptera</taxon>
        <taxon>Endopterygota</taxon>
        <taxon>Hymenoptera</taxon>
        <taxon>Apocrita</taxon>
        <taxon>Ichneumonoidea</taxon>
        <taxon>Braconidae</taxon>
        <taxon>Euphorinae</taxon>
        <taxon>Microctonus</taxon>
    </lineage>
</organism>
<comment type="caution">
    <text evidence="7">The sequence shown here is derived from an EMBL/GenBank/DDBJ whole genome shotgun (WGS) entry which is preliminary data.</text>
</comment>
<evidence type="ECO:0000256" key="1">
    <source>
        <dbReference type="ARBA" id="ARBA00004123"/>
    </source>
</evidence>
<keyword evidence="8" id="KW-1185">Reference proteome</keyword>
<comment type="similarity">
    <text evidence="2">Belongs to the TRM6/GCD10 family.</text>
</comment>